<dbReference type="AlphaFoldDB" id="A0A9D3RNJ4"/>
<proteinExistence type="predicted"/>
<dbReference type="Proteomes" id="UP001044222">
    <property type="component" value="Chromosome 13"/>
</dbReference>
<name>A0A9D3RNJ4_ANGAN</name>
<accession>A0A9D3RNJ4</accession>
<protein>
    <submittedName>
        <fullName evidence="1">Uncharacterized protein</fullName>
    </submittedName>
</protein>
<reference evidence="1" key="1">
    <citation type="submission" date="2021-01" db="EMBL/GenBank/DDBJ databases">
        <title>A chromosome-scale assembly of European eel, Anguilla anguilla.</title>
        <authorList>
            <person name="Henkel C."/>
            <person name="Jong-Raadsen S.A."/>
            <person name="Dufour S."/>
            <person name="Weltzien F.-A."/>
            <person name="Palstra A.P."/>
            <person name="Pelster B."/>
            <person name="Spaink H.P."/>
            <person name="Van Den Thillart G.E."/>
            <person name="Jansen H."/>
            <person name="Zahm M."/>
            <person name="Klopp C."/>
            <person name="Cedric C."/>
            <person name="Louis A."/>
            <person name="Berthelot C."/>
            <person name="Parey E."/>
            <person name="Roest Crollius H."/>
            <person name="Montfort J."/>
            <person name="Robinson-Rechavi M."/>
            <person name="Bucao C."/>
            <person name="Bouchez O."/>
            <person name="Gislard M."/>
            <person name="Lluch J."/>
            <person name="Milhes M."/>
            <person name="Lampietro C."/>
            <person name="Lopez Roques C."/>
            <person name="Donnadieu C."/>
            <person name="Braasch I."/>
            <person name="Desvignes T."/>
            <person name="Postlethwait J."/>
            <person name="Bobe J."/>
            <person name="Guiguen Y."/>
            <person name="Dirks R."/>
        </authorList>
    </citation>
    <scope>NUCLEOTIDE SEQUENCE</scope>
    <source>
        <strain evidence="1">Tag_6206</strain>
        <tissue evidence="1">Liver</tissue>
    </source>
</reference>
<sequence length="118" mass="13649">MEEKKKEEMSHCNAGFFILITRLKMHIVKIEPQGTAHIPKPIGFFHKHFCVCPNHTKTEGGIHKRTVMFLCPLNFHKFQKKRIHGDCATRETVARCADRVAQTESVLPWFLLTARGQH</sequence>
<feature type="non-terminal residue" evidence="1">
    <location>
        <position position="118"/>
    </location>
</feature>
<dbReference type="EMBL" id="JAFIRN010000013">
    <property type="protein sequence ID" value="KAG5836880.1"/>
    <property type="molecule type" value="Genomic_DNA"/>
</dbReference>
<evidence type="ECO:0000313" key="1">
    <source>
        <dbReference type="EMBL" id="KAG5836880.1"/>
    </source>
</evidence>
<evidence type="ECO:0000313" key="2">
    <source>
        <dbReference type="Proteomes" id="UP001044222"/>
    </source>
</evidence>
<organism evidence="1 2">
    <name type="scientific">Anguilla anguilla</name>
    <name type="common">European freshwater eel</name>
    <name type="synonym">Muraena anguilla</name>
    <dbReference type="NCBI Taxonomy" id="7936"/>
    <lineage>
        <taxon>Eukaryota</taxon>
        <taxon>Metazoa</taxon>
        <taxon>Chordata</taxon>
        <taxon>Craniata</taxon>
        <taxon>Vertebrata</taxon>
        <taxon>Euteleostomi</taxon>
        <taxon>Actinopterygii</taxon>
        <taxon>Neopterygii</taxon>
        <taxon>Teleostei</taxon>
        <taxon>Anguilliformes</taxon>
        <taxon>Anguillidae</taxon>
        <taxon>Anguilla</taxon>
    </lineage>
</organism>
<keyword evidence="2" id="KW-1185">Reference proteome</keyword>
<comment type="caution">
    <text evidence="1">The sequence shown here is derived from an EMBL/GenBank/DDBJ whole genome shotgun (WGS) entry which is preliminary data.</text>
</comment>
<gene>
    <name evidence="1" type="ORF">ANANG_G00233380</name>
</gene>